<dbReference type="PANTHER" id="PTHR43179:SF12">
    <property type="entry name" value="GALACTOFURANOSYLTRANSFERASE GLFT2"/>
    <property type="match status" value="1"/>
</dbReference>
<dbReference type="PANTHER" id="PTHR43179">
    <property type="entry name" value="RHAMNOSYLTRANSFERASE WBBL"/>
    <property type="match status" value="1"/>
</dbReference>
<dbReference type="SUPFAM" id="SSF53448">
    <property type="entry name" value="Nucleotide-diphospho-sugar transferases"/>
    <property type="match status" value="1"/>
</dbReference>
<keyword evidence="3 5" id="KW-0808">Transferase</keyword>
<evidence type="ECO:0000256" key="3">
    <source>
        <dbReference type="ARBA" id="ARBA00022679"/>
    </source>
</evidence>
<keyword evidence="2" id="KW-0328">Glycosyltransferase</keyword>
<evidence type="ECO:0000313" key="5">
    <source>
        <dbReference type="EMBL" id="TVU89184.1"/>
    </source>
</evidence>
<evidence type="ECO:0000259" key="4">
    <source>
        <dbReference type="Pfam" id="PF00535"/>
    </source>
</evidence>
<reference evidence="5 6" key="1">
    <citation type="submission" date="2019-07" db="EMBL/GenBank/DDBJ databases">
        <title>Diversity of Bacteria from Kongsfjorden, Arctic.</title>
        <authorList>
            <person name="Yu Y."/>
        </authorList>
    </citation>
    <scope>NUCLEOTIDE SEQUENCE [LARGE SCALE GENOMIC DNA]</scope>
    <source>
        <strain evidence="5 6">SM1922</strain>
    </source>
</reference>
<feature type="domain" description="Glycosyltransferase 2-like" evidence="4">
    <location>
        <begin position="19"/>
        <end position="144"/>
    </location>
</feature>
<evidence type="ECO:0000256" key="2">
    <source>
        <dbReference type="ARBA" id="ARBA00022676"/>
    </source>
</evidence>
<evidence type="ECO:0000313" key="6">
    <source>
        <dbReference type="Proteomes" id="UP000317288"/>
    </source>
</evidence>
<sequence>MISQGHNFLGDTMNKVIAVILTYNRQDLLQLCLASIYSQTRICDQVIVVDNASNDNTQKMLNELDYPNLKVYLLSQNVGAAGGFNTGFRLAYQEGADFIWMMDDDVIPEPSALQRLIEADHTLDENGIDRAYLISTAFTENGYVTNSPSINKKMNHIGYKDWPKFTQYGVVSVDRATFVSILVPRATLDKYGLPISDMFIWGEDTEYTLRITKDVPGFIVGSSRVMHLRQEKGVLNIISENSDVRLKYYKYLIRNRIFVTKKYRPARVVIKVMCLDLYMILKLLRRWELKKASIVIAGLIEGFLFSPGIEYIDSPVNSQCLPLRIYKCESL</sequence>
<name>A0A558J6K8_9GAMM</name>
<dbReference type="InterPro" id="IPR001173">
    <property type="entry name" value="Glyco_trans_2-like"/>
</dbReference>
<dbReference type="EMBL" id="VNFE01000004">
    <property type="protein sequence ID" value="TVU89184.1"/>
    <property type="molecule type" value="Genomic_DNA"/>
</dbReference>
<organism evidence="5 6">
    <name type="scientific">Vreelandella titanicae</name>
    <dbReference type="NCBI Taxonomy" id="664683"/>
    <lineage>
        <taxon>Bacteria</taxon>
        <taxon>Pseudomonadati</taxon>
        <taxon>Pseudomonadota</taxon>
        <taxon>Gammaproteobacteria</taxon>
        <taxon>Oceanospirillales</taxon>
        <taxon>Halomonadaceae</taxon>
        <taxon>Vreelandella</taxon>
    </lineage>
</organism>
<comment type="similarity">
    <text evidence="1">Belongs to the glycosyltransferase 2 family.</text>
</comment>
<dbReference type="Pfam" id="PF00535">
    <property type="entry name" value="Glycos_transf_2"/>
    <property type="match status" value="1"/>
</dbReference>
<dbReference type="Gene3D" id="3.90.550.10">
    <property type="entry name" value="Spore Coat Polysaccharide Biosynthesis Protein SpsA, Chain A"/>
    <property type="match status" value="1"/>
</dbReference>
<proteinExistence type="inferred from homology"/>
<dbReference type="CDD" id="cd04185">
    <property type="entry name" value="GT_2_like_b"/>
    <property type="match status" value="1"/>
</dbReference>
<protein>
    <submittedName>
        <fullName evidence="5">Glycosyltransferase</fullName>
    </submittedName>
</protein>
<accession>A0A558J6K8</accession>
<dbReference type="AlphaFoldDB" id="A0A558J6K8"/>
<evidence type="ECO:0000256" key="1">
    <source>
        <dbReference type="ARBA" id="ARBA00006739"/>
    </source>
</evidence>
<comment type="caution">
    <text evidence="5">The sequence shown here is derived from an EMBL/GenBank/DDBJ whole genome shotgun (WGS) entry which is preliminary data.</text>
</comment>
<dbReference type="GO" id="GO:0016757">
    <property type="term" value="F:glycosyltransferase activity"/>
    <property type="evidence" value="ECO:0007669"/>
    <property type="project" value="UniProtKB-KW"/>
</dbReference>
<dbReference type="InterPro" id="IPR029044">
    <property type="entry name" value="Nucleotide-diphossugar_trans"/>
</dbReference>
<gene>
    <name evidence="5" type="ORF">FQP89_14345</name>
</gene>
<dbReference type="Proteomes" id="UP000317288">
    <property type="component" value="Unassembled WGS sequence"/>
</dbReference>